<dbReference type="AlphaFoldDB" id="A0A2T4YR60"/>
<organism evidence="3 4">
    <name type="scientific">Sphingomonas aerolata</name>
    <dbReference type="NCBI Taxonomy" id="185951"/>
    <lineage>
        <taxon>Bacteria</taxon>
        <taxon>Pseudomonadati</taxon>
        <taxon>Pseudomonadota</taxon>
        <taxon>Alphaproteobacteria</taxon>
        <taxon>Sphingomonadales</taxon>
        <taxon>Sphingomonadaceae</taxon>
        <taxon>Sphingomonas</taxon>
    </lineage>
</organism>
<dbReference type="InterPro" id="IPR029057">
    <property type="entry name" value="PRTase-like"/>
</dbReference>
<evidence type="ECO:0000256" key="1">
    <source>
        <dbReference type="ARBA" id="ARBA00008007"/>
    </source>
</evidence>
<evidence type="ECO:0000259" key="2">
    <source>
        <dbReference type="Pfam" id="PF18912"/>
    </source>
</evidence>
<dbReference type="PANTHER" id="PTHR47505:SF1">
    <property type="entry name" value="DNA UTILIZATION PROTEIN YHGH"/>
    <property type="match status" value="1"/>
</dbReference>
<protein>
    <submittedName>
        <fullName evidence="3">ComF family protein</fullName>
    </submittedName>
</protein>
<comment type="caution">
    <text evidence="3">The sequence shown here is derived from an EMBL/GenBank/DDBJ whole genome shotgun (WGS) entry which is preliminary data.</text>
</comment>
<dbReference type="SUPFAM" id="SSF53271">
    <property type="entry name" value="PRTase-like"/>
    <property type="match status" value="1"/>
</dbReference>
<dbReference type="InterPro" id="IPR051910">
    <property type="entry name" value="ComF/GntX_DNA_util-trans"/>
</dbReference>
<feature type="domain" description="Double zinc ribbon" evidence="2">
    <location>
        <begin position="11"/>
        <end position="69"/>
    </location>
</feature>
<dbReference type="InterPro" id="IPR044005">
    <property type="entry name" value="DZR_2"/>
</dbReference>
<dbReference type="EMBL" id="PZZN01000002">
    <property type="protein sequence ID" value="PTM45990.1"/>
    <property type="molecule type" value="Genomic_DNA"/>
</dbReference>
<dbReference type="RefSeq" id="WP_244180626.1">
    <property type="nucleotide sequence ID" value="NZ_PZZN01000002.1"/>
</dbReference>
<keyword evidence="4" id="KW-1185">Reference proteome</keyword>
<evidence type="ECO:0000313" key="4">
    <source>
        <dbReference type="Proteomes" id="UP000240996"/>
    </source>
</evidence>
<dbReference type="InterPro" id="IPR000836">
    <property type="entry name" value="PRTase_dom"/>
</dbReference>
<dbReference type="Proteomes" id="UP000240996">
    <property type="component" value="Unassembled WGS sequence"/>
</dbReference>
<proteinExistence type="inferred from homology"/>
<dbReference type="Pfam" id="PF18912">
    <property type="entry name" value="DZR_2"/>
    <property type="match status" value="1"/>
</dbReference>
<sequence length="242" mass="25565">MRLLDPIGAVIRLALPPRCPGCGSPVAADHRFCASCWNGLHFLGPPWCAACNLPFAHDRGDGALCAACLTQPPRHAGVRAAVAYGPVARGLALRLKYGGRTAFAATMARSMHRLMPEHAALIVPVPLHRWRLWSRGFNQAALIATTLASLSTVPADLNVLVRTRQTTVLRGLGRRQRGKAVAGAFAVAAGGRDRLRGRAVVLIDDIYASGATSAACTGALLAAGAESVTILCWARVLDDTDY</sequence>
<dbReference type="CDD" id="cd06223">
    <property type="entry name" value="PRTases_typeI"/>
    <property type="match status" value="1"/>
</dbReference>
<gene>
    <name evidence="3" type="ORF">C8J24_2223</name>
</gene>
<reference evidence="3 4" key="1">
    <citation type="submission" date="2018-04" db="EMBL/GenBank/DDBJ databases">
        <title>Genomic Encyclopedia of Type Strains, Phase III (KMG-III): the genomes of soil and plant-associated and newly described type strains.</title>
        <authorList>
            <person name="Whitman W."/>
        </authorList>
    </citation>
    <scope>NUCLEOTIDE SEQUENCE [LARGE SCALE GENOMIC DNA]</scope>
    <source>
        <strain evidence="3 4">NW12</strain>
    </source>
</reference>
<dbReference type="PANTHER" id="PTHR47505">
    <property type="entry name" value="DNA UTILIZATION PROTEIN YHGH"/>
    <property type="match status" value="1"/>
</dbReference>
<accession>A0A2T4YR60</accession>
<comment type="similarity">
    <text evidence="1">Belongs to the ComF/GntX family.</text>
</comment>
<dbReference type="Gene3D" id="3.40.50.2020">
    <property type="match status" value="1"/>
</dbReference>
<name>A0A2T4YR60_9SPHN</name>
<evidence type="ECO:0000313" key="3">
    <source>
        <dbReference type="EMBL" id="PTM45990.1"/>
    </source>
</evidence>